<dbReference type="RefSeq" id="WP_341413461.1">
    <property type="nucleotide sequence ID" value="NZ_JBBPCC010000001.1"/>
</dbReference>
<proteinExistence type="predicted"/>
<evidence type="ECO:0000313" key="3">
    <source>
        <dbReference type="EMBL" id="MEK8126402.1"/>
    </source>
</evidence>
<evidence type="ECO:0000259" key="2">
    <source>
        <dbReference type="Pfam" id="PF00723"/>
    </source>
</evidence>
<sequence>MEQEGDELTMARDLPIGNGNVLINFDAHYNVRDIYFPYVGQENQAIDHLSHFGVWTAEDFFWIDNDELKRQAGYLNDSMVTHLACKHDRLGLDMVIRDGVDSQDNVFIRKIVVTNHWNTDRKVKLYFHLDLHLYGNGVGDTVYYDPELNSLVFYKGHRYLTLSSKGPDGKGSSPSSYATGQKEMNRLEGTWKDAEDGQLGRNPIAQGSVDGTLELELTLPAGGTAEGWFWVCFGRSLSEVRKLEERVREQAPQALLQRTYNYWKQWLTQDRHELGLLDTELASFYQRSLLIIRTHMDNRGAILAANDSDIMKFARDTYSYMWPRDGALISHALDRSGYFALTRRFFNFCRKGLSEEGFLLHKYNPDGSPGSSWHPWINAQGEKQFPIQEDETALVLYALWHHHKLAGTVKEAREDYESFVIPAADFMSGYKDASGLPLPSYDLWEERYGVHLFTVSSVYGGLMAAAAFAETFGDKLRALRYREDAARVKQAAEQYLYSEAEGRFIRSLYWNAEKGTYEADLTLDASMYAVFDFGLIPVEDPRVEATMKAIRQKLWVQTEVGGLARYTNDYYHQVTKDVDRVPGNPWFICTLWYAEYVIAAARDENALKEAEELLRWTVRHALPSGALAEQVHPYTGEPLSVSPLTWSHASFVKVVQEYISKLKWFRHQRKSSEDQSDEKLLSRTGRADA</sequence>
<dbReference type="InterPro" id="IPR011613">
    <property type="entry name" value="GH15-like"/>
</dbReference>
<dbReference type="GO" id="GO:0016787">
    <property type="term" value="F:hydrolase activity"/>
    <property type="evidence" value="ECO:0007669"/>
    <property type="project" value="UniProtKB-KW"/>
</dbReference>
<keyword evidence="3" id="KW-0378">Hydrolase</keyword>
<dbReference type="Gene3D" id="1.50.10.10">
    <property type="match status" value="1"/>
</dbReference>
<evidence type="ECO:0000256" key="1">
    <source>
        <dbReference type="SAM" id="MobiDB-lite"/>
    </source>
</evidence>
<dbReference type="SUPFAM" id="SSF48208">
    <property type="entry name" value="Six-hairpin glycosidases"/>
    <property type="match status" value="1"/>
</dbReference>
<dbReference type="Pfam" id="PF00723">
    <property type="entry name" value="Glyco_hydro_15"/>
    <property type="match status" value="1"/>
</dbReference>
<accession>A0ABU9DE53</accession>
<evidence type="ECO:0000313" key="4">
    <source>
        <dbReference type="Proteomes" id="UP001469365"/>
    </source>
</evidence>
<comment type="caution">
    <text evidence="3">The sequence shown here is derived from an EMBL/GenBank/DDBJ whole genome shotgun (WGS) entry which is preliminary data.</text>
</comment>
<dbReference type="InterPro" id="IPR012341">
    <property type="entry name" value="6hp_glycosidase-like_sf"/>
</dbReference>
<protein>
    <submittedName>
        <fullName evidence="3">Glycoside hydrolase family 15 protein</fullName>
    </submittedName>
</protein>
<keyword evidence="4" id="KW-1185">Reference proteome</keyword>
<dbReference type="InterPro" id="IPR008928">
    <property type="entry name" value="6-hairpin_glycosidase_sf"/>
</dbReference>
<name>A0ABU9DE53_9BACL</name>
<feature type="region of interest" description="Disordered" evidence="1">
    <location>
        <begin position="670"/>
        <end position="689"/>
    </location>
</feature>
<dbReference type="EMBL" id="JBBPCC010000001">
    <property type="protein sequence ID" value="MEK8126402.1"/>
    <property type="molecule type" value="Genomic_DNA"/>
</dbReference>
<organism evidence="3 4">
    <name type="scientific">Paenibacillus filicis</name>
    <dbReference type="NCBI Taxonomy" id="669464"/>
    <lineage>
        <taxon>Bacteria</taxon>
        <taxon>Bacillati</taxon>
        <taxon>Bacillota</taxon>
        <taxon>Bacilli</taxon>
        <taxon>Bacillales</taxon>
        <taxon>Paenibacillaceae</taxon>
        <taxon>Paenibacillus</taxon>
    </lineage>
</organism>
<reference evidence="3 4" key="1">
    <citation type="submission" date="2024-04" db="EMBL/GenBank/DDBJ databases">
        <title>draft genome sequnece of Paenibacillus filicis.</title>
        <authorList>
            <person name="Kim D.-U."/>
        </authorList>
    </citation>
    <scope>NUCLEOTIDE SEQUENCE [LARGE SCALE GENOMIC DNA]</scope>
    <source>
        <strain evidence="3 4">KACC14197</strain>
    </source>
</reference>
<gene>
    <name evidence="3" type="ORF">WMW72_00580</name>
</gene>
<dbReference type="PANTHER" id="PTHR31616:SF13">
    <property type="entry name" value="GLUCAN 1,4-ALPHA-GLUCOSIDASE"/>
    <property type="match status" value="1"/>
</dbReference>
<feature type="domain" description="GH15-like" evidence="2">
    <location>
        <begin position="284"/>
        <end position="655"/>
    </location>
</feature>
<dbReference type="Proteomes" id="UP001469365">
    <property type="component" value="Unassembled WGS sequence"/>
</dbReference>
<dbReference type="PANTHER" id="PTHR31616">
    <property type="entry name" value="TREHALASE"/>
    <property type="match status" value="1"/>
</dbReference>